<protein>
    <submittedName>
        <fullName evidence="3">Uncharacterized protein LOC107479615</fullName>
    </submittedName>
</protein>
<name>A0A6P4CQU3_ARADU</name>
<dbReference type="GeneID" id="107479615"/>
<evidence type="ECO:0000313" key="2">
    <source>
        <dbReference type="Proteomes" id="UP000515211"/>
    </source>
</evidence>
<dbReference type="RefSeq" id="XP_015955225.1">
    <property type="nucleotide sequence ID" value="XM_016099739.1"/>
</dbReference>
<gene>
    <name evidence="3" type="primary">LOC107479615</name>
</gene>
<keyword evidence="2" id="KW-1185">Reference proteome</keyword>
<reference evidence="2" key="1">
    <citation type="journal article" date="2016" name="Nat. Genet.">
        <title>The genome sequences of Arachis duranensis and Arachis ipaensis, the diploid ancestors of cultivated peanut.</title>
        <authorList>
            <person name="Bertioli D.J."/>
            <person name="Cannon S.B."/>
            <person name="Froenicke L."/>
            <person name="Huang G."/>
            <person name="Farmer A.D."/>
            <person name="Cannon E.K."/>
            <person name="Liu X."/>
            <person name="Gao D."/>
            <person name="Clevenger J."/>
            <person name="Dash S."/>
            <person name="Ren L."/>
            <person name="Moretzsohn M.C."/>
            <person name="Shirasawa K."/>
            <person name="Huang W."/>
            <person name="Vidigal B."/>
            <person name="Abernathy B."/>
            <person name="Chu Y."/>
            <person name="Niederhuth C.E."/>
            <person name="Umale P."/>
            <person name="Araujo A.C."/>
            <person name="Kozik A."/>
            <person name="Kim K.D."/>
            <person name="Burow M.D."/>
            <person name="Varshney R.K."/>
            <person name="Wang X."/>
            <person name="Zhang X."/>
            <person name="Barkley N."/>
            <person name="Guimaraes P.M."/>
            <person name="Isobe S."/>
            <person name="Guo B."/>
            <person name="Liao B."/>
            <person name="Stalker H.T."/>
            <person name="Schmitz R.J."/>
            <person name="Scheffler B.E."/>
            <person name="Leal-Bertioli S.C."/>
            <person name="Xun X."/>
            <person name="Jackson S.A."/>
            <person name="Michelmore R."/>
            <person name="Ozias-Akins P."/>
        </authorList>
    </citation>
    <scope>NUCLEOTIDE SEQUENCE [LARGE SCALE GENOMIC DNA]</scope>
    <source>
        <strain evidence="2">cv. V14167</strain>
    </source>
</reference>
<dbReference type="KEGG" id="adu:107479615"/>
<dbReference type="Proteomes" id="UP000515211">
    <property type="component" value="Chromosome 3"/>
</dbReference>
<sequence>MAPRGRGRDHGRGHTNVRAPEINPNDPLKFMTALENMAATMQATAEALRQQMNNHGNDRGGVHDPMTLANFLKVNPPKFKGTTSPTEANTWFQAMKTAKELELLQLKQGTISVSEYADKFEELFRFFRMCHGTPGDYEEWKCNKYEGGLQSDIFSSVGPMEIRIFSELVNKSRVAEECVKKAVVERGSHKGSFPQN</sequence>
<feature type="region of interest" description="Disordered" evidence="1">
    <location>
        <begin position="1"/>
        <end position="26"/>
    </location>
</feature>
<proteinExistence type="predicted"/>
<dbReference type="AlphaFoldDB" id="A0A6P4CQU3"/>
<reference evidence="3" key="2">
    <citation type="submission" date="2025-08" db="UniProtKB">
        <authorList>
            <consortium name="RefSeq"/>
        </authorList>
    </citation>
    <scope>IDENTIFICATION</scope>
    <source>
        <tissue evidence="3">Whole plant</tissue>
    </source>
</reference>
<evidence type="ECO:0000256" key="1">
    <source>
        <dbReference type="SAM" id="MobiDB-lite"/>
    </source>
</evidence>
<organism evidence="2 3">
    <name type="scientific">Arachis duranensis</name>
    <name type="common">Wild peanut</name>
    <dbReference type="NCBI Taxonomy" id="130453"/>
    <lineage>
        <taxon>Eukaryota</taxon>
        <taxon>Viridiplantae</taxon>
        <taxon>Streptophyta</taxon>
        <taxon>Embryophyta</taxon>
        <taxon>Tracheophyta</taxon>
        <taxon>Spermatophyta</taxon>
        <taxon>Magnoliopsida</taxon>
        <taxon>eudicotyledons</taxon>
        <taxon>Gunneridae</taxon>
        <taxon>Pentapetalae</taxon>
        <taxon>rosids</taxon>
        <taxon>fabids</taxon>
        <taxon>Fabales</taxon>
        <taxon>Fabaceae</taxon>
        <taxon>Papilionoideae</taxon>
        <taxon>50 kb inversion clade</taxon>
        <taxon>dalbergioids sensu lato</taxon>
        <taxon>Dalbergieae</taxon>
        <taxon>Pterocarpus clade</taxon>
        <taxon>Arachis</taxon>
    </lineage>
</organism>
<feature type="compositionally biased region" description="Basic and acidic residues" evidence="1">
    <location>
        <begin position="1"/>
        <end position="12"/>
    </location>
</feature>
<evidence type="ECO:0000313" key="3">
    <source>
        <dbReference type="RefSeq" id="XP_015955225.1"/>
    </source>
</evidence>
<dbReference type="OrthoDB" id="1936908at2759"/>
<accession>A0A6P4CQU3</accession>